<feature type="domain" description="UspA" evidence="2">
    <location>
        <begin position="2"/>
        <end position="134"/>
    </location>
</feature>
<evidence type="ECO:0000313" key="4">
    <source>
        <dbReference type="Proteomes" id="UP001299068"/>
    </source>
</evidence>
<dbReference type="EMBL" id="JAIKTU010000001">
    <property type="protein sequence ID" value="MBY0754055.1"/>
    <property type="molecule type" value="Genomic_DNA"/>
</dbReference>
<organism evidence="3 4">
    <name type="scientific">Clostridium sardiniense</name>
    <name type="common">Clostridium absonum</name>
    <dbReference type="NCBI Taxonomy" id="29369"/>
    <lineage>
        <taxon>Bacteria</taxon>
        <taxon>Bacillati</taxon>
        <taxon>Bacillota</taxon>
        <taxon>Clostridia</taxon>
        <taxon>Eubacteriales</taxon>
        <taxon>Clostridiaceae</taxon>
        <taxon>Clostridium</taxon>
    </lineage>
</organism>
<gene>
    <name evidence="3" type="ORF">K5V21_01170</name>
</gene>
<protein>
    <submittedName>
        <fullName evidence="3">Universal stress protein</fullName>
    </submittedName>
</protein>
<name>A0ABS7KTG4_CLOSR</name>
<dbReference type="InterPro" id="IPR006016">
    <property type="entry name" value="UspA"/>
</dbReference>
<dbReference type="InterPro" id="IPR014729">
    <property type="entry name" value="Rossmann-like_a/b/a_fold"/>
</dbReference>
<accession>A0ABS7KTG4</accession>
<sequence>MKKKVLLPLDGSDRDLIAVNFLKENFKPQETEVILLNVGEIVYAHGIVVSHLIGSEKEHGGRVLQRAYEILKDFHCTKEFQFGYADKVIVDYAIDLNVDSIIMAKNTKKKFVPFIGSVTSKVLKKSKCTVIVLPQI</sequence>
<proteinExistence type="inferred from homology"/>
<keyword evidence="4" id="KW-1185">Reference proteome</keyword>
<evidence type="ECO:0000259" key="2">
    <source>
        <dbReference type="Pfam" id="PF00582"/>
    </source>
</evidence>
<evidence type="ECO:0000313" key="3">
    <source>
        <dbReference type="EMBL" id="MBY0754055.1"/>
    </source>
</evidence>
<reference evidence="3 4" key="1">
    <citation type="journal article" date="2021" name="Cell Host Microbe">
        <title>in vivo commensal control of Clostridioides difficile virulence.</title>
        <authorList>
            <person name="Girinathan B.P."/>
            <person name="Dibenedetto N."/>
            <person name="Worley J.N."/>
            <person name="Peltier J."/>
            <person name="Arrieta-Ortiz M.L."/>
            <person name="Rupa Christinal Immanuel S."/>
            <person name="Lavin R."/>
            <person name="Delaney M.L."/>
            <person name="Cummins C."/>
            <person name="Hoffmann M."/>
            <person name="Luo Y."/>
            <person name="Gonzalez-Escalona N."/>
            <person name="Allard M."/>
            <person name="Onderdonk A.B."/>
            <person name="Gerber G.K."/>
            <person name="Sonenshein A.L."/>
            <person name="Baliga N."/>
            <person name="Dupuy B."/>
            <person name="Bry L."/>
        </authorList>
    </citation>
    <scope>NUCLEOTIDE SEQUENCE [LARGE SCALE GENOMIC DNA]</scope>
    <source>
        <strain evidence="3 4">DSM 599</strain>
    </source>
</reference>
<dbReference type="CDD" id="cd00293">
    <property type="entry name" value="USP-like"/>
    <property type="match status" value="1"/>
</dbReference>
<comment type="similarity">
    <text evidence="1">Belongs to the universal stress protein A family.</text>
</comment>
<dbReference type="RefSeq" id="WP_204593300.1">
    <property type="nucleotide sequence ID" value="NZ_JAFBDA010000001.1"/>
</dbReference>
<dbReference type="PRINTS" id="PR01438">
    <property type="entry name" value="UNVRSLSTRESS"/>
</dbReference>
<evidence type="ECO:0000256" key="1">
    <source>
        <dbReference type="ARBA" id="ARBA00008791"/>
    </source>
</evidence>
<dbReference type="InterPro" id="IPR006015">
    <property type="entry name" value="Universal_stress_UspA"/>
</dbReference>
<dbReference type="SUPFAM" id="SSF52402">
    <property type="entry name" value="Adenine nucleotide alpha hydrolases-like"/>
    <property type="match status" value="1"/>
</dbReference>
<dbReference type="Gene3D" id="3.40.50.620">
    <property type="entry name" value="HUPs"/>
    <property type="match status" value="1"/>
</dbReference>
<dbReference type="Pfam" id="PF00582">
    <property type="entry name" value="Usp"/>
    <property type="match status" value="1"/>
</dbReference>
<dbReference type="Proteomes" id="UP001299068">
    <property type="component" value="Unassembled WGS sequence"/>
</dbReference>
<comment type="caution">
    <text evidence="3">The sequence shown here is derived from an EMBL/GenBank/DDBJ whole genome shotgun (WGS) entry which is preliminary data.</text>
</comment>